<dbReference type="KEGG" id="aram:KAR29_01155"/>
<reference evidence="19" key="1">
    <citation type="submission" date="2021-04" db="EMBL/GenBank/DDBJ databases">
        <title>A novel Synergistetes isolate from a pyrite-forming mixed culture.</title>
        <authorList>
            <person name="Bunk B."/>
            <person name="Sproer C."/>
            <person name="Spring S."/>
            <person name="Pester M."/>
        </authorList>
    </citation>
    <scope>NUCLEOTIDE SEQUENCE [LARGE SCALE GENOMIC DNA]</scope>
    <source>
        <strain evidence="19">J.5.4.2-T.3.5.2</strain>
    </source>
</reference>
<keyword evidence="10" id="KW-0413">Isomerase</keyword>
<dbReference type="Gene3D" id="3.90.320.10">
    <property type="match status" value="1"/>
</dbReference>
<keyword evidence="9" id="KW-0234">DNA repair</keyword>
<feature type="binding site" evidence="14">
    <location>
        <begin position="32"/>
        <end position="39"/>
    </location>
    <ligand>
        <name>ATP</name>
        <dbReference type="ChEBI" id="CHEBI:30616"/>
    </ligand>
</feature>
<dbReference type="InterPro" id="IPR011604">
    <property type="entry name" value="PDDEXK-like_dom_sf"/>
</dbReference>
<dbReference type="InterPro" id="IPR014017">
    <property type="entry name" value="DNA_helicase_UvrD-like_C"/>
</dbReference>
<accession>A0A9Q7A8Q6</accession>
<dbReference type="PROSITE" id="PS51217">
    <property type="entry name" value="UVRD_HELICASE_CTER"/>
    <property type="match status" value="1"/>
</dbReference>
<evidence type="ECO:0000256" key="8">
    <source>
        <dbReference type="ARBA" id="ARBA00023125"/>
    </source>
</evidence>
<keyword evidence="8" id="KW-0238">DNA-binding</keyword>
<evidence type="ECO:0000256" key="13">
    <source>
        <dbReference type="ARBA" id="ARBA00048988"/>
    </source>
</evidence>
<evidence type="ECO:0000256" key="15">
    <source>
        <dbReference type="SAM" id="MobiDB-lite"/>
    </source>
</evidence>
<evidence type="ECO:0000313" key="18">
    <source>
        <dbReference type="EMBL" id="QTX32581.1"/>
    </source>
</evidence>
<evidence type="ECO:0000256" key="12">
    <source>
        <dbReference type="ARBA" id="ARBA00034808"/>
    </source>
</evidence>
<evidence type="ECO:0000259" key="16">
    <source>
        <dbReference type="PROSITE" id="PS51198"/>
    </source>
</evidence>
<dbReference type="PANTHER" id="PTHR11070:SF2">
    <property type="entry name" value="ATP-DEPENDENT DNA HELICASE SRS2"/>
    <property type="match status" value="1"/>
</dbReference>
<dbReference type="RefSeq" id="WP_274373826.1">
    <property type="nucleotide sequence ID" value="NZ_CP072943.1"/>
</dbReference>
<keyword evidence="6" id="KW-0269">Exonuclease</keyword>
<feature type="region of interest" description="Disordered" evidence="15">
    <location>
        <begin position="927"/>
        <end position="952"/>
    </location>
</feature>
<comment type="catalytic activity">
    <reaction evidence="13">
        <text>ATP + H2O = ADP + phosphate + H(+)</text>
        <dbReference type="Rhea" id="RHEA:13065"/>
        <dbReference type="ChEBI" id="CHEBI:15377"/>
        <dbReference type="ChEBI" id="CHEBI:15378"/>
        <dbReference type="ChEBI" id="CHEBI:30616"/>
        <dbReference type="ChEBI" id="CHEBI:43474"/>
        <dbReference type="ChEBI" id="CHEBI:456216"/>
        <dbReference type="EC" id="5.6.2.4"/>
    </reaction>
</comment>
<dbReference type="PANTHER" id="PTHR11070">
    <property type="entry name" value="UVRD / RECB / PCRA DNA HELICASE FAMILY MEMBER"/>
    <property type="match status" value="1"/>
</dbReference>
<dbReference type="InterPro" id="IPR038726">
    <property type="entry name" value="PDDEXK_AddAB-type"/>
</dbReference>
<evidence type="ECO:0000256" key="11">
    <source>
        <dbReference type="ARBA" id="ARBA00034617"/>
    </source>
</evidence>
<dbReference type="PROSITE" id="PS51198">
    <property type="entry name" value="UVRD_HELICASE_ATP_BIND"/>
    <property type="match status" value="1"/>
</dbReference>
<dbReference type="InterPro" id="IPR000212">
    <property type="entry name" value="DNA_helicase_UvrD/REP"/>
</dbReference>
<proteinExistence type="predicted"/>
<evidence type="ECO:0000259" key="17">
    <source>
        <dbReference type="PROSITE" id="PS51217"/>
    </source>
</evidence>
<dbReference type="Proteomes" id="UP000671879">
    <property type="component" value="Chromosome"/>
</dbReference>
<gene>
    <name evidence="18" type="ORF">KAR29_01155</name>
</gene>
<dbReference type="GO" id="GO:0004527">
    <property type="term" value="F:exonuclease activity"/>
    <property type="evidence" value="ECO:0007669"/>
    <property type="project" value="UniProtKB-KW"/>
</dbReference>
<dbReference type="EMBL" id="CP072943">
    <property type="protein sequence ID" value="QTX32581.1"/>
    <property type="molecule type" value="Genomic_DNA"/>
</dbReference>
<name>A0A9Q7A8Q6_9BACT</name>
<keyword evidence="4 14" id="KW-0378">Hydrolase</keyword>
<feature type="domain" description="UvrD-like helicase C-terminal" evidence="17">
    <location>
        <begin position="522"/>
        <end position="796"/>
    </location>
</feature>
<dbReference type="Pfam" id="PF00580">
    <property type="entry name" value="UvrD-helicase"/>
    <property type="match status" value="1"/>
</dbReference>
<keyword evidence="19" id="KW-1185">Reference proteome</keyword>
<keyword evidence="1" id="KW-0540">Nuclease</keyword>
<evidence type="ECO:0000256" key="1">
    <source>
        <dbReference type="ARBA" id="ARBA00022722"/>
    </source>
</evidence>
<evidence type="ECO:0000256" key="9">
    <source>
        <dbReference type="ARBA" id="ARBA00023204"/>
    </source>
</evidence>
<evidence type="ECO:0000256" key="6">
    <source>
        <dbReference type="ARBA" id="ARBA00022839"/>
    </source>
</evidence>
<evidence type="ECO:0000256" key="10">
    <source>
        <dbReference type="ARBA" id="ARBA00023235"/>
    </source>
</evidence>
<keyword evidence="3" id="KW-0227">DNA damage</keyword>
<evidence type="ECO:0000313" key="19">
    <source>
        <dbReference type="Proteomes" id="UP000671879"/>
    </source>
</evidence>
<comment type="catalytic activity">
    <reaction evidence="11">
        <text>Couples ATP hydrolysis with the unwinding of duplex DNA by translocating in the 3'-5' direction.</text>
        <dbReference type="EC" id="5.6.2.4"/>
    </reaction>
</comment>
<dbReference type="EC" id="5.6.2.4" evidence="12"/>
<protein>
    <recommendedName>
        <fullName evidence="12">DNA 3'-5' helicase</fullName>
        <ecNumber evidence="12">5.6.2.4</ecNumber>
    </recommendedName>
</protein>
<evidence type="ECO:0000256" key="4">
    <source>
        <dbReference type="ARBA" id="ARBA00022801"/>
    </source>
</evidence>
<dbReference type="GO" id="GO:0005524">
    <property type="term" value="F:ATP binding"/>
    <property type="evidence" value="ECO:0007669"/>
    <property type="project" value="UniProtKB-UniRule"/>
</dbReference>
<evidence type="ECO:0000256" key="3">
    <source>
        <dbReference type="ARBA" id="ARBA00022763"/>
    </source>
</evidence>
<evidence type="ECO:0000256" key="7">
    <source>
        <dbReference type="ARBA" id="ARBA00022840"/>
    </source>
</evidence>
<feature type="domain" description="UvrD-like helicase ATP-binding" evidence="16">
    <location>
        <begin position="11"/>
        <end position="483"/>
    </location>
</feature>
<dbReference type="SUPFAM" id="SSF52540">
    <property type="entry name" value="P-loop containing nucleoside triphosphate hydrolases"/>
    <property type="match status" value="1"/>
</dbReference>
<keyword evidence="5 14" id="KW-0347">Helicase</keyword>
<organism evidence="18 19">
    <name type="scientific">Aminithiophilus ramosus</name>
    <dbReference type="NCBI Taxonomy" id="3029084"/>
    <lineage>
        <taxon>Bacteria</taxon>
        <taxon>Thermotogati</taxon>
        <taxon>Synergistota</taxon>
        <taxon>Synergistia</taxon>
        <taxon>Synergistales</taxon>
        <taxon>Aminithiophilaceae</taxon>
        <taxon>Aminithiophilus</taxon>
    </lineage>
</organism>
<dbReference type="GO" id="GO:0000725">
    <property type="term" value="P:recombinational repair"/>
    <property type="evidence" value="ECO:0007669"/>
    <property type="project" value="TreeGrafter"/>
</dbReference>
<keyword evidence="2 14" id="KW-0547">Nucleotide-binding</keyword>
<evidence type="ECO:0000256" key="2">
    <source>
        <dbReference type="ARBA" id="ARBA00022741"/>
    </source>
</evidence>
<dbReference type="InterPro" id="IPR027417">
    <property type="entry name" value="P-loop_NTPase"/>
</dbReference>
<evidence type="ECO:0000256" key="5">
    <source>
        <dbReference type="ARBA" id="ARBA00022806"/>
    </source>
</evidence>
<dbReference type="GO" id="GO:0003677">
    <property type="term" value="F:DNA binding"/>
    <property type="evidence" value="ECO:0007669"/>
    <property type="project" value="UniProtKB-KW"/>
</dbReference>
<dbReference type="GO" id="GO:0043138">
    <property type="term" value="F:3'-5' DNA helicase activity"/>
    <property type="evidence" value="ECO:0007669"/>
    <property type="project" value="UniProtKB-EC"/>
</dbReference>
<keyword evidence="7 14" id="KW-0067">ATP-binding</keyword>
<dbReference type="Pfam" id="PF13361">
    <property type="entry name" value="UvrD_C"/>
    <property type="match status" value="1"/>
</dbReference>
<dbReference type="AlphaFoldDB" id="A0A9Q7A8Q6"/>
<evidence type="ECO:0000256" key="14">
    <source>
        <dbReference type="PROSITE-ProRule" id="PRU00560"/>
    </source>
</evidence>
<dbReference type="InterPro" id="IPR014016">
    <property type="entry name" value="UvrD-like_ATP-bd"/>
</dbReference>
<sequence length="1226" mass="136463">MTTEAPLFLLDGLRENQRRAVLSREPFVVVGAGAGTGKTRTLAARFAWLVVQGLAASEILTLTFTEKAAQEMADRIGATLDQWARELRARGDAGADRLDDERGRIGEAPISTIHAFAYDVVRRNALHLGLPPGTGLPTAPDEEAFWRSAAEALERLDRPWFDVRLPRQRAHLALCLDDEKTRSLLESQSVDDVISLARSTAALFGSRDGSPDSLPLSAEAVAALDEEARSLYATRRRAFWRDACAWWGAVLEAIEPDERAKAKAEPLFAAMKARWAAPDEETLAEAVVSLVRFFQEIAATKGHGAAIYKAAQAELERRSGGRFVRLVDFRDALIDRGALQAWMDLGESDGDRERRARFLGLAALLWALWEEEKRRRGFFGFDDMIRLGRDLLRDHPQGITPFRAILVDEFQDTDVVQDELIAAAARASRASGPCPLFIVGDLKQSIYRFRHAEPDLFADAIARARAKEEGTAYEALTESFRSRSAHLHVVNGLFGHIWREGLTAKKPLPYEELDFPDDLPWWKERDGASEIPALTLLMEAKDGEAPEGLTEEERDDRPRRRLVRALALTLESMRGRPLWDGREGRSREATWRDMALLVPTRSAYGLLEEVLCWERGLPAVFLGRKTFFSRGEVRDAVCLLRALADGGDDRSLAGWLASPFSGLDLREATALADEATRDGKPLARVVADRRPDVADDLERKRRRALVLGPARLLEELTFRAEPLMALAPYLRRRALANLGRAVDRAREFEAARGRSLRGCADYMARGAEEQSSLEEAPVLGEKEDVIRVLSVHAAKGLEFPIVALLGLERSVGQRPRAGLAPSRFVGAALSRGDSDEEPPSKRLHDVLEREDLVEESRRLFYVAATRAQEALILCGLLGGRAKEKEAPGLPEGSWLADVASWLAAGRGDTSKEGLYEALREHRLPDEAWRRTETARPRRASTPRRRGTEPPAGEPFLEWTGASAFALFSFCPYAYRLRYRLEMPLEWDSEIYGDDDGNDSERPWAGKEERPGRLAYGNALFGSLVHHLLGRVWDLTPEGLEEALPQASSAEGRRLESEMAREIRPLWRDDAVRRNLTTRLKTFSATEICRKLAEELRLGRLRRETVFAVDLPGGPSLRGAMDLFWDDGTLRLRDFKTGAPSEAGHLLYGAQLAFYGLALERLRDKTVEAGLIYLDGREEVFPPADAGATATAVRAFALTAVAGPFPPRGDRCPCCPWREGCPGRVRP</sequence>
<dbReference type="Pfam" id="PF12705">
    <property type="entry name" value="PDDEXK_1"/>
    <property type="match status" value="1"/>
</dbReference>
<dbReference type="Gene3D" id="3.40.50.300">
    <property type="entry name" value="P-loop containing nucleotide triphosphate hydrolases"/>
    <property type="match status" value="4"/>
</dbReference>